<accession>A0AAV1TAV3</accession>
<gene>
    <name evidence="1" type="ORF">PM001_LOCUS4298</name>
</gene>
<evidence type="ECO:0000313" key="2">
    <source>
        <dbReference type="Proteomes" id="UP001162060"/>
    </source>
</evidence>
<proteinExistence type="predicted"/>
<sequence length="101" mass="11822">MKLGRGINVEHIKRMTLRTVRESTEGQAETLSFLDALERNDFDETKCKREARQMMLVLDDKRKRRAAEHRSTLNFHVIRMMKGHHDPRDIALELVESTSGM</sequence>
<dbReference type="EMBL" id="CAKLBY020000036">
    <property type="protein sequence ID" value="CAK7911105.1"/>
    <property type="molecule type" value="Genomic_DNA"/>
</dbReference>
<name>A0AAV1TAV3_9STRA</name>
<dbReference type="Proteomes" id="UP001162060">
    <property type="component" value="Unassembled WGS sequence"/>
</dbReference>
<comment type="caution">
    <text evidence="1">The sequence shown here is derived from an EMBL/GenBank/DDBJ whole genome shotgun (WGS) entry which is preliminary data.</text>
</comment>
<evidence type="ECO:0000313" key="1">
    <source>
        <dbReference type="EMBL" id="CAK7911105.1"/>
    </source>
</evidence>
<dbReference type="AlphaFoldDB" id="A0AAV1TAV3"/>
<organism evidence="1 2">
    <name type="scientific">Peronospora matthiolae</name>
    <dbReference type="NCBI Taxonomy" id="2874970"/>
    <lineage>
        <taxon>Eukaryota</taxon>
        <taxon>Sar</taxon>
        <taxon>Stramenopiles</taxon>
        <taxon>Oomycota</taxon>
        <taxon>Peronosporomycetes</taxon>
        <taxon>Peronosporales</taxon>
        <taxon>Peronosporaceae</taxon>
        <taxon>Peronospora</taxon>
    </lineage>
</organism>
<reference evidence="1" key="1">
    <citation type="submission" date="2024-01" db="EMBL/GenBank/DDBJ databases">
        <authorList>
            <person name="Webb A."/>
        </authorList>
    </citation>
    <scope>NUCLEOTIDE SEQUENCE</scope>
    <source>
        <strain evidence="1">Pm1</strain>
    </source>
</reference>
<protein>
    <submittedName>
        <fullName evidence="1">Uncharacterized protein</fullName>
    </submittedName>
</protein>